<dbReference type="KEGG" id="cwo:Cwoe_2112"/>
<evidence type="ECO:0000259" key="2">
    <source>
        <dbReference type="Pfam" id="PF01266"/>
    </source>
</evidence>
<dbReference type="HOGENOM" id="CLU_007884_4_1_11"/>
<dbReference type="PANTHER" id="PTHR13847:SF287">
    <property type="entry name" value="FAD-DEPENDENT OXIDOREDUCTASE DOMAIN-CONTAINING PROTEIN 1"/>
    <property type="match status" value="1"/>
</dbReference>
<keyword evidence="1" id="KW-0560">Oxidoreductase</keyword>
<dbReference type="RefSeq" id="WP_012933588.1">
    <property type="nucleotide sequence ID" value="NC_013739.1"/>
</dbReference>
<reference evidence="4" key="2">
    <citation type="submission" date="2010-01" db="EMBL/GenBank/DDBJ databases">
        <title>The complete genome of Conexibacter woesei DSM 14684.</title>
        <authorList>
            <consortium name="US DOE Joint Genome Institute (JGI-PGF)"/>
            <person name="Lucas S."/>
            <person name="Copeland A."/>
            <person name="Lapidus A."/>
            <person name="Glavina del Rio T."/>
            <person name="Dalin E."/>
            <person name="Tice H."/>
            <person name="Bruce D."/>
            <person name="Goodwin L."/>
            <person name="Pitluck S."/>
            <person name="Kyrpides N."/>
            <person name="Mavromatis K."/>
            <person name="Ivanova N."/>
            <person name="Mikhailova N."/>
            <person name="Chertkov O."/>
            <person name="Brettin T."/>
            <person name="Detter J.C."/>
            <person name="Han C."/>
            <person name="Larimer F."/>
            <person name="Land M."/>
            <person name="Hauser L."/>
            <person name="Markowitz V."/>
            <person name="Cheng J.-F."/>
            <person name="Hugenholtz P."/>
            <person name="Woyke T."/>
            <person name="Wu D."/>
            <person name="Pukall R."/>
            <person name="Steenblock K."/>
            <person name="Schneider S."/>
            <person name="Klenk H.-P."/>
            <person name="Eisen J.A."/>
        </authorList>
    </citation>
    <scope>NUCLEOTIDE SEQUENCE [LARGE SCALE GENOMIC DNA]</scope>
    <source>
        <strain evidence="4">DSM 14684 / CIP 108061 / JCM 11494 / NBRC 100937 / ID131577</strain>
    </source>
</reference>
<dbReference type="Pfam" id="PF01266">
    <property type="entry name" value="DAO"/>
    <property type="match status" value="1"/>
</dbReference>
<name>D3F4G5_CONWI</name>
<evidence type="ECO:0000313" key="4">
    <source>
        <dbReference type="Proteomes" id="UP000008229"/>
    </source>
</evidence>
<dbReference type="eggNOG" id="COG0665">
    <property type="taxonomic scope" value="Bacteria"/>
</dbReference>
<dbReference type="PANTHER" id="PTHR13847">
    <property type="entry name" value="SARCOSINE DEHYDROGENASE-RELATED"/>
    <property type="match status" value="1"/>
</dbReference>
<dbReference type="SUPFAM" id="SSF51905">
    <property type="entry name" value="FAD/NAD(P)-binding domain"/>
    <property type="match status" value="1"/>
</dbReference>
<dbReference type="GO" id="GO:0016491">
    <property type="term" value="F:oxidoreductase activity"/>
    <property type="evidence" value="ECO:0007669"/>
    <property type="project" value="UniProtKB-KW"/>
</dbReference>
<evidence type="ECO:0000256" key="1">
    <source>
        <dbReference type="ARBA" id="ARBA00023002"/>
    </source>
</evidence>
<sequence>MTGADRIAIVGGGVAGLSTAMHLGRLGVGANVTLFEARHPAAGSSSRSVGDVGVLYEGADELAMRLEALAFFEQVAEEVGLRFVGGLRVVDDARHRERLERAVAAYSGQGIDARLLEPDELTRVVPDMRVDDLAAGLWADRAGHIDGALLCNAYLERAQAAGVTVVARAPVLDVTSGQRRRFRLVTARGEHEADVVVNAAGGWSRALGELLGAPAPIVSQRHQVCLARVPQGLAYPMPQFQDSFGYVDSGRGLYLRPESETTFIAGMHHNYVPGSPSEDPDAFSGAVDPDYVEVLAEALMERFPGLDEMGLSEGWTGLYPLSPDDHLLVGPYAGVPGVVAATGLGGAGIQTSYAAGRLAAEWIVRGEPSGLRDPARYLPDRPALAAVATGAS</sequence>
<dbReference type="InterPro" id="IPR036188">
    <property type="entry name" value="FAD/NAD-bd_sf"/>
</dbReference>
<dbReference type="OrthoDB" id="9806452at2"/>
<evidence type="ECO:0000313" key="3">
    <source>
        <dbReference type="EMBL" id="ADB50537.1"/>
    </source>
</evidence>
<keyword evidence="4" id="KW-1185">Reference proteome</keyword>
<feature type="domain" description="FAD dependent oxidoreductase" evidence="2">
    <location>
        <begin position="6"/>
        <end position="362"/>
    </location>
</feature>
<reference evidence="3 4" key="1">
    <citation type="journal article" date="2010" name="Stand. Genomic Sci.">
        <title>Complete genome sequence of Conexibacter woesei type strain (ID131577).</title>
        <authorList>
            <person name="Pukall R."/>
            <person name="Lapidus A."/>
            <person name="Glavina Del Rio T."/>
            <person name="Copeland A."/>
            <person name="Tice H."/>
            <person name="Cheng J.-F."/>
            <person name="Lucas S."/>
            <person name="Chen F."/>
            <person name="Nolan M."/>
            <person name="Bruce D."/>
            <person name="Goodwin L."/>
            <person name="Pitluck S."/>
            <person name="Mavromatis K."/>
            <person name="Ivanova N."/>
            <person name="Ovchinnikova G."/>
            <person name="Pati A."/>
            <person name="Chen A."/>
            <person name="Palaniappan K."/>
            <person name="Land M."/>
            <person name="Hauser L."/>
            <person name="Chang Y.-J."/>
            <person name="Jeffries C.D."/>
            <person name="Chain P."/>
            <person name="Meincke L."/>
            <person name="Sims D."/>
            <person name="Brettin T."/>
            <person name="Detter J.C."/>
            <person name="Rohde M."/>
            <person name="Goeker M."/>
            <person name="Bristow J."/>
            <person name="Eisen J.A."/>
            <person name="Markowitz V."/>
            <person name="Kyrpides N.C."/>
            <person name="Klenk H.-P."/>
            <person name="Hugenholtz P."/>
        </authorList>
    </citation>
    <scope>NUCLEOTIDE SEQUENCE [LARGE SCALE GENOMIC DNA]</scope>
    <source>
        <strain evidence="4">DSM 14684 / CIP 108061 / JCM 11494 / NBRC 100937 / ID131577</strain>
    </source>
</reference>
<dbReference type="SMR" id="D3F4G5"/>
<dbReference type="InterPro" id="IPR006076">
    <property type="entry name" value="FAD-dep_OxRdtase"/>
</dbReference>
<proteinExistence type="predicted"/>
<dbReference type="Proteomes" id="UP000008229">
    <property type="component" value="Chromosome"/>
</dbReference>
<accession>D3F4G5</accession>
<dbReference type="GO" id="GO:0005737">
    <property type="term" value="C:cytoplasm"/>
    <property type="evidence" value="ECO:0007669"/>
    <property type="project" value="TreeGrafter"/>
</dbReference>
<dbReference type="Gene3D" id="3.50.50.60">
    <property type="entry name" value="FAD/NAD(P)-binding domain"/>
    <property type="match status" value="1"/>
</dbReference>
<dbReference type="Gene3D" id="3.30.9.10">
    <property type="entry name" value="D-Amino Acid Oxidase, subunit A, domain 2"/>
    <property type="match status" value="1"/>
</dbReference>
<dbReference type="EMBL" id="CP001854">
    <property type="protein sequence ID" value="ADB50537.1"/>
    <property type="molecule type" value="Genomic_DNA"/>
</dbReference>
<dbReference type="AlphaFoldDB" id="D3F4G5"/>
<dbReference type="STRING" id="469383.Cwoe_2112"/>
<gene>
    <name evidence="3" type="ordered locus">Cwoe_2112</name>
</gene>
<organism evidence="3 4">
    <name type="scientific">Conexibacter woesei (strain DSM 14684 / CCUG 47730 / CIP 108061 / JCM 11494 / NBRC 100937 / ID131577)</name>
    <dbReference type="NCBI Taxonomy" id="469383"/>
    <lineage>
        <taxon>Bacteria</taxon>
        <taxon>Bacillati</taxon>
        <taxon>Actinomycetota</taxon>
        <taxon>Thermoleophilia</taxon>
        <taxon>Solirubrobacterales</taxon>
        <taxon>Conexibacteraceae</taxon>
        <taxon>Conexibacter</taxon>
    </lineage>
</organism>
<protein>
    <submittedName>
        <fullName evidence="3">FAD dependent oxidoreductase</fullName>
    </submittedName>
</protein>